<organism evidence="2 3">
    <name type="scientific">Blattamonas nauphoetae</name>
    <dbReference type="NCBI Taxonomy" id="2049346"/>
    <lineage>
        <taxon>Eukaryota</taxon>
        <taxon>Metamonada</taxon>
        <taxon>Preaxostyla</taxon>
        <taxon>Oxymonadida</taxon>
        <taxon>Blattamonas</taxon>
    </lineage>
</organism>
<evidence type="ECO:0000256" key="1">
    <source>
        <dbReference type="SAM" id="MobiDB-lite"/>
    </source>
</evidence>
<accession>A0ABQ9XI43</accession>
<protein>
    <submittedName>
        <fullName evidence="2">Uncharacterized protein</fullName>
    </submittedName>
</protein>
<feature type="compositionally biased region" description="Low complexity" evidence="1">
    <location>
        <begin position="345"/>
        <end position="401"/>
    </location>
</feature>
<keyword evidence="3" id="KW-1185">Reference proteome</keyword>
<evidence type="ECO:0000313" key="3">
    <source>
        <dbReference type="Proteomes" id="UP001281761"/>
    </source>
</evidence>
<feature type="compositionally biased region" description="Polar residues" evidence="1">
    <location>
        <begin position="444"/>
        <end position="466"/>
    </location>
</feature>
<dbReference type="Proteomes" id="UP001281761">
    <property type="component" value="Unassembled WGS sequence"/>
</dbReference>
<name>A0ABQ9XI43_9EUKA</name>
<feature type="compositionally biased region" description="Low complexity" evidence="1">
    <location>
        <begin position="300"/>
        <end position="314"/>
    </location>
</feature>
<reference evidence="2 3" key="1">
    <citation type="journal article" date="2022" name="bioRxiv">
        <title>Genomics of Preaxostyla Flagellates Illuminates Evolutionary Transitions and the Path Towards Mitochondrial Loss.</title>
        <authorList>
            <person name="Novak L.V.F."/>
            <person name="Treitli S.C."/>
            <person name="Pyrih J."/>
            <person name="Halakuc P."/>
            <person name="Pipaliya S.V."/>
            <person name="Vacek V."/>
            <person name="Brzon O."/>
            <person name="Soukal P."/>
            <person name="Eme L."/>
            <person name="Dacks J.B."/>
            <person name="Karnkowska A."/>
            <person name="Elias M."/>
            <person name="Hampl V."/>
        </authorList>
    </citation>
    <scope>NUCLEOTIDE SEQUENCE [LARGE SCALE GENOMIC DNA]</scope>
    <source>
        <strain evidence="2">NAU3</strain>
        <tissue evidence="2">Gut</tissue>
    </source>
</reference>
<feature type="region of interest" description="Disordered" evidence="1">
    <location>
        <begin position="291"/>
        <end position="482"/>
    </location>
</feature>
<comment type="caution">
    <text evidence="2">The sequence shown here is derived from an EMBL/GenBank/DDBJ whole genome shotgun (WGS) entry which is preliminary data.</text>
</comment>
<gene>
    <name evidence="2" type="ORF">BLNAU_13659</name>
</gene>
<feature type="compositionally biased region" description="Pro residues" evidence="1">
    <location>
        <begin position="315"/>
        <end position="328"/>
    </location>
</feature>
<evidence type="ECO:0000313" key="2">
    <source>
        <dbReference type="EMBL" id="KAK2951379.1"/>
    </source>
</evidence>
<dbReference type="EMBL" id="JARBJD010000119">
    <property type="protein sequence ID" value="KAK2951379.1"/>
    <property type="molecule type" value="Genomic_DNA"/>
</dbReference>
<sequence>MHAVRKLFNSNTQPKYHFKPLPPFAYNYDEYIHQCANNGPAELKDYFSRCFKGKVVQWQGIIVHVDKKYIGVQCNPTDIDFSVMDCKLFLPKEAQKHYNTMFTENQSITFKAQLVDYGTTSPHELNLILDDTVTATPGLTYEYFLSIFGRKAQISQDVYHSTIWKGKTIELRGHFCDVISLLLSTSKNGQALFKLSNGFTKSRQETIEVFFPLDVPEMFTVAKRSKSSDEFRILAEVHERNGMTHTFFVRLMVGPTGSPQPVRLGKPKYVFPEEARAAAPPAALAVSAVPQQIPPPVPPQSVGQDLQKYGQPYPQGYPPQPSYAPPGQPQYYQPQQPQPYPPQQPMYSPQQQIPQPSQQPYAQQPYAQQTPPMGAPGYPQQAYAQQYPPQYPPQGYSSSGQLLTQSQYNPADPTFAPPPEPMGGSQGIAGSGVIVTKDEGIPSTLPSQGFQQQPHHTPQAAVSPSATMPGGYDSYPSVPTIE</sequence>
<proteinExistence type="predicted"/>